<protein>
    <submittedName>
        <fullName evidence="1">Uncharacterized protein</fullName>
    </submittedName>
</protein>
<evidence type="ECO:0000313" key="2">
    <source>
        <dbReference type="Proteomes" id="UP000076871"/>
    </source>
</evidence>
<dbReference type="GO" id="GO:0004866">
    <property type="term" value="F:endopeptidase inhibitor activity"/>
    <property type="evidence" value="ECO:0007669"/>
    <property type="project" value="InterPro"/>
</dbReference>
<proteinExistence type="predicted"/>
<reference evidence="1 2" key="1">
    <citation type="journal article" date="2016" name="Mol. Biol. Evol.">
        <title>Comparative Genomics of Early-Diverging Mushroom-Forming Fungi Provides Insights into the Origins of Lignocellulose Decay Capabilities.</title>
        <authorList>
            <person name="Nagy L.G."/>
            <person name="Riley R."/>
            <person name="Tritt A."/>
            <person name="Adam C."/>
            <person name="Daum C."/>
            <person name="Floudas D."/>
            <person name="Sun H."/>
            <person name="Yadav J.S."/>
            <person name="Pangilinan J."/>
            <person name="Larsson K.H."/>
            <person name="Matsuura K."/>
            <person name="Barry K."/>
            <person name="Labutti K."/>
            <person name="Kuo R."/>
            <person name="Ohm R.A."/>
            <person name="Bhattacharya S.S."/>
            <person name="Shirouzu T."/>
            <person name="Yoshinaga Y."/>
            <person name="Martin F.M."/>
            <person name="Grigoriev I.V."/>
            <person name="Hibbett D.S."/>
        </authorList>
    </citation>
    <scope>NUCLEOTIDE SEQUENCE [LARGE SCALE GENOMIC DNA]</scope>
    <source>
        <strain evidence="1 2">93-53</strain>
    </source>
</reference>
<dbReference type="OrthoDB" id="5176693at2759"/>
<name>A0A165CES0_9APHY</name>
<gene>
    <name evidence="1" type="ORF">LAESUDRAFT_684892</name>
</gene>
<accession>A0A165CES0</accession>
<dbReference type="InterPro" id="IPR002160">
    <property type="entry name" value="Prot_inh_Kunz-lg"/>
</dbReference>
<dbReference type="InParanoid" id="A0A165CES0"/>
<dbReference type="RefSeq" id="XP_040760421.1">
    <property type="nucleotide sequence ID" value="XM_040905869.1"/>
</dbReference>
<dbReference type="EMBL" id="KV427650">
    <property type="protein sequence ID" value="KZT02681.1"/>
    <property type="molecule type" value="Genomic_DNA"/>
</dbReference>
<dbReference type="GeneID" id="63822898"/>
<evidence type="ECO:0000313" key="1">
    <source>
        <dbReference type="EMBL" id="KZT02681.1"/>
    </source>
</evidence>
<dbReference type="Proteomes" id="UP000076871">
    <property type="component" value="Unassembled WGS sequence"/>
</dbReference>
<organism evidence="1 2">
    <name type="scientific">Laetiporus sulphureus 93-53</name>
    <dbReference type="NCBI Taxonomy" id="1314785"/>
    <lineage>
        <taxon>Eukaryota</taxon>
        <taxon>Fungi</taxon>
        <taxon>Dikarya</taxon>
        <taxon>Basidiomycota</taxon>
        <taxon>Agaricomycotina</taxon>
        <taxon>Agaricomycetes</taxon>
        <taxon>Polyporales</taxon>
        <taxon>Laetiporus</taxon>
    </lineage>
</organism>
<keyword evidence="2" id="KW-1185">Reference proteome</keyword>
<dbReference type="PROSITE" id="PS00283">
    <property type="entry name" value="SOYBEAN_KUNITZ"/>
    <property type="match status" value="1"/>
</dbReference>
<dbReference type="AlphaFoldDB" id="A0A165CES0"/>
<sequence>MRNLLDINGNAIFTNKWYKIMLSDGSELGFGVSLDGGKYGCAPVPSGQGLVIRYRRHQNDDLTIYGWPIGDCGYFKGYTVTPDGGQVLIKHLSLSNGSPPLLAWYDSDDSYGFVAKQLPGNRVALYAFDQNKAVAGLKVQNVGQGLSMHGVQGAYPIALDCAFVEVGPYDTANIYF</sequence>